<protein>
    <recommendedName>
        <fullName evidence="3">DUF2946 domain-containing protein</fullName>
    </recommendedName>
</protein>
<dbReference type="Proteomes" id="UP000183299">
    <property type="component" value="Unassembled WGS sequence"/>
</dbReference>
<dbReference type="GeneID" id="98663703"/>
<accession>A0A1I3N155</accession>
<reference evidence="1 2" key="1">
    <citation type="submission" date="2016-10" db="EMBL/GenBank/DDBJ databases">
        <authorList>
            <person name="de Groot N.N."/>
        </authorList>
    </citation>
    <scope>NUCLEOTIDE SEQUENCE [LARGE SCALE GENOMIC DNA]</scope>
    <source>
        <strain evidence="1 2">CGMCC 1.8891</strain>
    </source>
</reference>
<organism evidence="1 2">
    <name type="scientific">Celeribacter halophilus</name>
    <dbReference type="NCBI Taxonomy" id="576117"/>
    <lineage>
        <taxon>Bacteria</taxon>
        <taxon>Pseudomonadati</taxon>
        <taxon>Pseudomonadota</taxon>
        <taxon>Alphaproteobacteria</taxon>
        <taxon>Rhodobacterales</taxon>
        <taxon>Roseobacteraceae</taxon>
        <taxon>Celeribacter</taxon>
    </lineage>
</organism>
<sequence>MRESSYKIAMLGRSIRILLLLGVMLGIVGPKSSALMAQLGLINARTIVICTGDGLQTITLDANGNPVEHQETRSQPCPLCNVTPALAGAALAEPVLALYDLADYPKPADVSGRDAPYTLSFPRAPPQV</sequence>
<dbReference type="Pfam" id="PF11162">
    <property type="entry name" value="DUF2946"/>
    <property type="match status" value="1"/>
</dbReference>
<dbReference type="EMBL" id="FORY01000001">
    <property type="protein sequence ID" value="SFJ02735.1"/>
    <property type="molecule type" value="Genomic_DNA"/>
</dbReference>
<evidence type="ECO:0000313" key="2">
    <source>
        <dbReference type="Proteomes" id="UP000183299"/>
    </source>
</evidence>
<evidence type="ECO:0008006" key="3">
    <source>
        <dbReference type="Google" id="ProtNLM"/>
    </source>
</evidence>
<name>A0A1I3N155_9RHOB</name>
<dbReference type="RefSeq" id="WP_066603362.1">
    <property type="nucleotide sequence ID" value="NZ_FORY01000001.1"/>
</dbReference>
<proteinExistence type="predicted"/>
<dbReference type="InterPro" id="IPR021333">
    <property type="entry name" value="DUF2946"/>
</dbReference>
<dbReference type="OrthoDB" id="7873131at2"/>
<dbReference type="AlphaFoldDB" id="A0A1I3N155"/>
<keyword evidence="2" id="KW-1185">Reference proteome</keyword>
<dbReference type="STRING" id="576117.SAMN04488138_101231"/>
<evidence type="ECO:0000313" key="1">
    <source>
        <dbReference type="EMBL" id="SFJ02735.1"/>
    </source>
</evidence>
<gene>
    <name evidence="1" type="ORF">SAMN04488138_101231</name>
</gene>